<dbReference type="AlphaFoldDB" id="A0A1G6YQB1"/>
<protein>
    <submittedName>
        <fullName evidence="1">Uncharacterized protein</fullName>
    </submittedName>
</protein>
<evidence type="ECO:0000313" key="2">
    <source>
        <dbReference type="Proteomes" id="UP000198925"/>
    </source>
</evidence>
<name>A0A1G6YQB1_9PROT</name>
<reference evidence="1 2" key="1">
    <citation type="submission" date="2016-10" db="EMBL/GenBank/DDBJ databases">
        <authorList>
            <person name="de Groot N.N."/>
        </authorList>
    </citation>
    <scope>NUCLEOTIDE SEQUENCE [LARGE SCALE GENOMIC DNA]</scope>
    <source>
        <strain evidence="1 2">CPCC 100156</strain>
    </source>
</reference>
<sequence length="74" mass="7581">MANGAMSHDTTHGTTLAEARDVFMKRQAAAEPQAMPAAALALGGEQAAPAPRDPWTGVVATRLCRVALALPKAA</sequence>
<dbReference type="Proteomes" id="UP000198925">
    <property type="component" value="Unassembled WGS sequence"/>
</dbReference>
<accession>A0A1G6YQB1</accession>
<keyword evidence="2" id="KW-1185">Reference proteome</keyword>
<evidence type="ECO:0000313" key="1">
    <source>
        <dbReference type="EMBL" id="SDD91825.1"/>
    </source>
</evidence>
<dbReference type="EMBL" id="FMZX01000014">
    <property type="protein sequence ID" value="SDD91825.1"/>
    <property type="molecule type" value="Genomic_DNA"/>
</dbReference>
<proteinExistence type="predicted"/>
<dbReference type="RefSeq" id="WP_090567387.1">
    <property type="nucleotide sequence ID" value="NZ_FMXZ01000013.1"/>
</dbReference>
<organism evidence="1 2">
    <name type="scientific">Belnapia rosea</name>
    <dbReference type="NCBI Taxonomy" id="938405"/>
    <lineage>
        <taxon>Bacteria</taxon>
        <taxon>Pseudomonadati</taxon>
        <taxon>Pseudomonadota</taxon>
        <taxon>Alphaproteobacteria</taxon>
        <taxon>Acetobacterales</taxon>
        <taxon>Roseomonadaceae</taxon>
        <taxon>Belnapia</taxon>
    </lineage>
</organism>
<dbReference type="STRING" id="938405.SAMN02927895_04019"/>
<gene>
    <name evidence="1" type="ORF">SAMN04487779_1014120</name>
</gene>